<keyword evidence="4" id="KW-0175">Coiled coil</keyword>
<dbReference type="Proteomes" id="UP000681722">
    <property type="component" value="Unassembled WGS sequence"/>
</dbReference>
<name>A0A813SZH9_9BILA</name>
<evidence type="ECO:0000313" key="8">
    <source>
        <dbReference type="Proteomes" id="UP000663829"/>
    </source>
</evidence>
<organism evidence="6 8">
    <name type="scientific">Didymodactylos carnosus</name>
    <dbReference type="NCBI Taxonomy" id="1234261"/>
    <lineage>
        <taxon>Eukaryota</taxon>
        <taxon>Metazoa</taxon>
        <taxon>Spiralia</taxon>
        <taxon>Gnathifera</taxon>
        <taxon>Rotifera</taxon>
        <taxon>Eurotatoria</taxon>
        <taxon>Bdelloidea</taxon>
        <taxon>Philodinida</taxon>
        <taxon>Philodinidae</taxon>
        <taxon>Didymodactylos</taxon>
    </lineage>
</organism>
<keyword evidence="3" id="KW-0694">RNA-binding</keyword>
<reference evidence="6" key="1">
    <citation type="submission" date="2021-02" db="EMBL/GenBank/DDBJ databases">
        <authorList>
            <person name="Nowell W R."/>
        </authorList>
    </citation>
    <scope>NUCLEOTIDE SEQUENCE</scope>
</reference>
<evidence type="ECO:0000259" key="5">
    <source>
        <dbReference type="PROSITE" id="PS50102"/>
    </source>
</evidence>
<keyword evidence="2" id="KW-0539">Nucleus</keyword>
<dbReference type="GO" id="GO:0010468">
    <property type="term" value="P:regulation of gene expression"/>
    <property type="evidence" value="ECO:0007669"/>
    <property type="project" value="TreeGrafter"/>
</dbReference>
<evidence type="ECO:0000256" key="3">
    <source>
        <dbReference type="PROSITE-ProRule" id="PRU00176"/>
    </source>
</evidence>
<dbReference type="Gene3D" id="3.30.70.330">
    <property type="match status" value="2"/>
</dbReference>
<feature type="domain" description="RRM" evidence="5">
    <location>
        <begin position="9"/>
        <end position="91"/>
    </location>
</feature>
<feature type="non-terminal residue" evidence="6">
    <location>
        <position position="328"/>
    </location>
</feature>
<dbReference type="OrthoDB" id="762982at2759"/>
<protein>
    <recommendedName>
        <fullName evidence="5">RRM domain-containing protein</fullName>
    </recommendedName>
</protein>
<feature type="coiled-coil region" evidence="4">
    <location>
        <begin position="259"/>
        <end position="325"/>
    </location>
</feature>
<gene>
    <name evidence="6" type="ORF">GPM918_LOCUS3818</name>
    <name evidence="7" type="ORF">SRO942_LOCUS3818</name>
</gene>
<dbReference type="InterPro" id="IPR000504">
    <property type="entry name" value="RRM_dom"/>
</dbReference>
<dbReference type="PANTHER" id="PTHR48033">
    <property type="entry name" value="RNA-BINDING (RRM/RBD/RNP MOTIFS) FAMILY PROTEIN"/>
    <property type="match status" value="1"/>
</dbReference>
<evidence type="ECO:0000256" key="4">
    <source>
        <dbReference type="SAM" id="Coils"/>
    </source>
</evidence>
<dbReference type="EMBL" id="CAJNOQ010000489">
    <property type="protein sequence ID" value="CAF0806834.1"/>
    <property type="molecule type" value="Genomic_DNA"/>
</dbReference>
<dbReference type="GO" id="GO:0000785">
    <property type="term" value="C:chromatin"/>
    <property type="evidence" value="ECO:0007669"/>
    <property type="project" value="TreeGrafter"/>
</dbReference>
<dbReference type="SMART" id="SM00360">
    <property type="entry name" value="RRM"/>
    <property type="match status" value="1"/>
</dbReference>
<keyword evidence="8" id="KW-1185">Reference proteome</keyword>
<evidence type="ECO:0000256" key="1">
    <source>
        <dbReference type="ARBA" id="ARBA00004123"/>
    </source>
</evidence>
<evidence type="ECO:0000313" key="7">
    <source>
        <dbReference type="EMBL" id="CAF3592291.1"/>
    </source>
</evidence>
<dbReference type="GO" id="GO:0005654">
    <property type="term" value="C:nucleoplasm"/>
    <property type="evidence" value="ECO:0007669"/>
    <property type="project" value="TreeGrafter"/>
</dbReference>
<accession>A0A813SZH9</accession>
<evidence type="ECO:0000313" key="6">
    <source>
        <dbReference type="EMBL" id="CAF0806834.1"/>
    </source>
</evidence>
<dbReference type="Pfam" id="PF00076">
    <property type="entry name" value="RRM_1"/>
    <property type="match status" value="1"/>
</dbReference>
<evidence type="ECO:0000256" key="2">
    <source>
        <dbReference type="ARBA" id="ARBA00023242"/>
    </source>
</evidence>
<dbReference type="SUPFAM" id="SSF54928">
    <property type="entry name" value="RNA-binding domain, RBD"/>
    <property type="match status" value="1"/>
</dbReference>
<dbReference type="Proteomes" id="UP000663829">
    <property type="component" value="Unassembled WGS sequence"/>
</dbReference>
<feature type="non-terminal residue" evidence="6">
    <location>
        <position position="1"/>
    </location>
</feature>
<dbReference type="GO" id="GO:0003723">
    <property type="term" value="F:RNA binding"/>
    <property type="evidence" value="ECO:0007669"/>
    <property type="project" value="UniProtKB-UniRule"/>
</dbReference>
<dbReference type="InterPro" id="IPR012677">
    <property type="entry name" value="Nucleotide-bd_a/b_plait_sf"/>
</dbReference>
<dbReference type="InterPro" id="IPR035979">
    <property type="entry name" value="RBD_domain_sf"/>
</dbReference>
<dbReference type="EMBL" id="CAJOBC010000489">
    <property type="protein sequence ID" value="CAF3592291.1"/>
    <property type="molecule type" value="Genomic_DNA"/>
</dbReference>
<dbReference type="PANTHER" id="PTHR48033:SF10">
    <property type="entry name" value="RNA-BINDING PROTEIN SQUID"/>
    <property type="match status" value="1"/>
</dbReference>
<sequence>MDKDDRNYCELFIGNLNYETNNDDLKFYFSKYGEILQSKVRLNKRGEPAGFAFITFRFKSSVDDVMKNRAHFLHGRELFVKRQILYDNQYRHERNKSSTKLLVYSYENEDILKKYFEYYGQILNLEYKNEKEYLLTFNDYDIVDKIIIDKPHILHGIEIQVRKDMCEKKETTVINRRCRFSVVVSDTNLNSSTILTTSTTKSKINEPNVNDLEAEILYLKDQLKSMTTEFETKIEDMKINQHEKINKMNDLTILGRTTQNELKEIYEKMNEEYNLAKNENEKLNELYVSSVLNNFNMRRTYSKAVKNEKLRCSKLENKYNTLMSKRQN</sequence>
<comment type="caution">
    <text evidence="6">The sequence shown here is derived from an EMBL/GenBank/DDBJ whole genome shotgun (WGS) entry which is preliminary data.</text>
</comment>
<comment type="subcellular location">
    <subcellularLocation>
        <location evidence="1">Nucleus</location>
    </subcellularLocation>
</comment>
<dbReference type="AlphaFoldDB" id="A0A813SZH9"/>
<dbReference type="PROSITE" id="PS50102">
    <property type="entry name" value="RRM"/>
    <property type="match status" value="1"/>
</dbReference>
<proteinExistence type="predicted"/>